<reference evidence="2" key="1">
    <citation type="submission" date="2018-05" db="EMBL/GenBank/DDBJ databases">
        <authorList>
            <person name="Lanie J.A."/>
            <person name="Ng W.-L."/>
            <person name="Kazmierczak K.M."/>
            <person name="Andrzejewski T.M."/>
            <person name="Davidsen T.M."/>
            <person name="Wayne K.J."/>
            <person name="Tettelin H."/>
            <person name="Glass J.I."/>
            <person name="Rusch D."/>
            <person name="Podicherti R."/>
            <person name="Tsui H.-C.T."/>
            <person name="Winkler M.E."/>
        </authorList>
    </citation>
    <scope>NUCLEOTIDE SEQUENCE</scope>
</reference>
<gene>
    <name evidence="2" type="ORF">METZ01_LOCUS370972</name>
</gene>
<name>A0A382T9T0_9ZZZZ</name>
<organism evidence="2">
    <name type="scientific">marine metagenome</name>
    <dbReference type="NCBI Taxonomy" id="408172"/>
    <lineage>
        <taxon>unclassified sequences</taxon>
        <taxon>metagenomes</taxon>
        <taxon>ecological metagenomes</taxon>
    </lineage>
</organism>
<dbReference type="InterPro" id="IPR011604">
    <property type="entry name" value="PDDEXK-like_dom_sf"/>
</dbReference>
<evidence type="ECO:0000313" key="2">
    <source>
        <dbReference type="EMBL" id="SVD18118.1"/>
    </source>
</evidence>
<protein>
    <recommendedName>
        <fullName evidence="1">PD-(D/E)XK endonuclease-like domain-containing protein</fullName>
    </recommendedName>
</protein>
<proteinExistence type="predicted"/>
<dbReference type="Gene3D" id="3.90.320.10">
    <property type="match status" value="1"/>
</dbReference>
<feature type="domain" description="PD-(D/E)XK endonuclease-like" evidence="1">
    <location>
        <begin position="61"/>
        <end position="212"/>
    </location>
</feature>
<dbReference type="AlphaFoldDB" id="A0A382T9T0"/>
<dbReference type="InterPro" id="IPR038726">
    <property type="entry name" value="PDDEXK_AddAB-type"/>
</dbReference>
<feature type="non-terminal residue" evidence="2">
    <location>
        <position position="1"/>
    </location>
</feature>
<accession>A0A382T9T0</accession>
<dbReference type="Pfam" id="PF12705">
    <property type="entry name" value="PDDEXK_1"/>
    <property type="match status" value="1"/>
</dbReference>
<dbReference type="EMBL" id="UINC01134525">
    <property type="protein sequence ID" value="SVD18118.1"/>
    <property type="molecule type" value="Genomic_DNA"/>
</dbReference>
<sequence>CFYVKEKHNIDPPLTPRFNINMRVDSLLKEEFDQYRANQKPHPIFKKYNLNFVPYNLDPQKLKDYRNNRRGVEAKSKKTEFTLFGALDDLWLNKDTNEIVVLDYKATSNKNDPDYVNSSQEYHKSYKRQLDFYAYLLKLNNYKIFKTGYWLICNATDENQKTFEGKLSFKITLLSYDLKTDYIEDILVELERCLKLEKPPSSGKYCSNCIWQNQVQPFKK</sequence>
<evidence type="ECO:0000259" key="1">
    <source>
        <dbReference type="Pfam" id="PF12705"/>
    </source>
</evidence>